<accession>A0AAU9L0M9</accession>
<name>A0AAU9L0M9_9STRA</name>
<protein>
    <submittedName>
        <fullName evidence="1">Uncharacterized protein</fullName>
    </submittedName>
</protein>
<organism evidence="1 2">
    <name type="scientific">Peronospora belbahrii</name>
    <dbReference type="NCBI Taxonomy" id="622444"/>
    <lineage>
        <taxon>Eukaryota</taxon>
        <taxon>Sar</taxon>
        <taxon>Stramenopiles</taxon>
        <taxon>Oomycota</taxon>
        <taxon>Peronosporomycetes</taxon>
        <taxon>Peronosporales</taxon>
        <taxon>Peronosporaceae</taxon>
        <taxon>Peronospora</taxon>
    </lineage>
</organism>
<proteinExistence type="predicted"/>
<dbReference type="EMBL" id="CAKKTJ010000292">
    <property type="protein sequence ID" value="CAH0479105.1"/>
    <property type="molecule type" value="Genomic_DNA"/>
</dbReference>
<gene>
    <name evidence="1" type="ORF">PBS003_LOCUS5771</name>
</gene>
<dbReference type="AlphaFoldDB" id="A0AAU9L0M9"/>
<sequence length="108" mass="12717">MANRIEEMKLTNRLNPYKTRVPQLAKQLDWLDSNKKPVECFELLELNMGEENLLASPELEHFNSYLEIYNKKNPTRQVTLFGILRNRFGKKRLEDIIDAGLEDSVHQN</sequence>
<evidence type="ECO:0000313" key="2">
    <source>
        <dbReference type="Proteomes" id="UP001160483"/>
    </source>
</evidence>
<comment type="caution">
    <text evidence="1">The sequence shown here is derived from an EMBL/GenBank/DDBJ whole genome shotgun (WGS) entry which is preliminary data.</text>
</comment>
<reference evidence="1" key="1">
    <citation type="submission" date="2021-11" db="EMBL/GenBank/DDBJ databases">
        <authorList>
            <person name="Islam A."/>
            <person name="Islam S."/>
            <person name="Flora M.S."/>
            <person name="Rahman M."/>
            <person name="Ziaur R.M."/>
            <person name="Epstein J.H."/>
            <person name="Hassan M."/>
            <person name="Klassen M."/>
            <person name="Woodard K."/>
            <person name="Webb A."/>
            <person name="Webby R.J."/>
            <person name="El Zowalaty M.E."/>
        </authorList>
    </citation>
    <scope>NUCLEOTIDE SEQUENCE</scope>
    <source>
        <strain evidence="1">Pbs3</strain>
    </source>
</reference>
<dbReference type="Proteomes" id="UP001160483">
    <property type="component" value="Unassembled WGS sequence"/>
</dbReference>
<evidence type="ECO:0000313" key="1">
    <source>
        <dbReference type="EMBL" id="CAH0479105.1"/>
    </source>
</evidence>